<dbReference type="CDD" id="cd00093">
    <property type="entry name" value="HTH_XRE"/>
    <property type="match status" value="1"/>
</dbReference>
<accession>I3TWQ1</accession>
<proteinExistence type="predicted"/>
<dbReference type="InterPro" id="IPR001387">
    <property type="entry name" value="Cro/C1-type_HTH"/>
</dbReference>
<keyword evidence="2" id="KW-0614">Plasmid</keyword>
<dbReference type="SUPFAM" id="SSF47413">
    <property type="entry name" value="lambda repressor-like DNA-binding domains"/>
    <property type="match status" value="1"/>
</dbReference>
<keyword evidence="3" id="KW-1185">Reference proteome</keyword>
<sequence>MAITRMTLDEIMSRPAEVDQAKIDATTEADLRRHMIEDGQDPDAPLDTLRFLNPRDVRRRLGMTQKQFADALHIPLGTLRNWEQARTAPDPAGRALMIILQREPEAALRALRQSA</sequence>
<dbReference type="KEGG" id="tmo:TMO_c0579"/>
<protein>
    <submittedName>
        <fullName evidence="2">Transcriptional regulator, XRE family</fullName>
    </submittedName>
</protein>
<dbReference type="Proteomes" id="UP000005258">
    <property type="component" value="Plasmid pTM3"/>
</dbReference>
<dbReference type="InterPro" id="IPR010982">
    <property type="entry name" value="Lambda_DNA-bd_dom_sf"/>
</dbReference>
<gene>
    <name evidence="2" type="ordered locus">TMO_c0579</name>
</gene>
<geneLocation type="plasmid" evidence="2 3">
    <name>pTM3</name>
</geneLocation>
<dbReference type="Gene3D" id="1.10.260.40">
    <property type="entry name" value="lambda repressor-like DNA-binding domains"/>
    <property type="match status" value="1"/>
</dbReference>
<dbReference type="HOGENOM" id="CLU_144725_5_0_5"/>
<evidence type="ECO:0000313" key="2">
    <source>
        <dbReference type="EMBL" id="AFK57189.1"/>
    </source>
</evidence>
<dbReference type="GO" id="GO:0003677">
    <property type="term" value="F:DNA binding"/>
    <property type="evidence" value="ECO:0007669"/>
    <property type="project" value="InterPro"/>
</dbReference>
<reference evidence="2 3" key="1">
    <citation type="journal article" date="2012" name="J. Am. Chem. Soc.">
        <title>Bacterial biosynthesis and maturation of the didemnin anti-cancer agents.</title>
        <authorList>
            <person name="Xu Y."/>
            <person name="Kersten R.D."/>
            <person name="Nam S.J."/>
            <person name="Lu L."/>
            <person name="Al-Suwailem A.M."/>
            <person name="Zheng H."/>
            <person name="Fenical W."/>
            <person name="Dorrestein P.C."/>
            <person name="Moore B.S."/>
            <person name="Qian P.Y."/>
        </authorList>
    </citation>
    <scope>NUCLEOTIDE SEQUENCE [LARGE SCALE GENOMIC DNA]</scope>
    <source>
        <strain evidence="2 3">KA081020-065</strain>
    </source>
</reference>
<organism evidence="2 3">
    <name type="scientific">Tistrella mobilis (strain KA081020-065)</name>
    <dbReference type="NCBI Taxonomy" id="1110502"/>
    <lineage>
        <taxon>Bacteria</taxon>
        <taxon>Pseudomonadati</taxon>
        <taxon>Pseudomonadota</taxon>
        <taxon>Alphaproteobacteria</taxon>
        <taxon>Geminicoccales</taxon>
        <taxon>Geminicoccaceae</taxon>
        <taxon>Tistrella</taxon>
    </lineage>
</organism>
<feature type="domain" description="HTH cro/C1-type" evidence="1">
    <location>
        <begin position="55"/>
        <end position="90"/>
    </location>
</feature>
<name>I3TWQ1_TISMK</name>
<dbReference type="EMBL" id="CP003239">
    <property type="protein sequence ID" value="AFK57189.1"/>
    <property type="molecule type" value="Genomic_DNA"/>
</dbReference>
<dbReference type="Pfam" id="PF01381">
    <property type="entry name" value="HTH_3"/>
    <property type="match status" value="1"/>
</dbReference>
<evidence type="ECO:0000313" key="3">
    <source>
        <dbReference type="Proteomes" id="UP000005258"/>
    </source>
</evidence>
<dbReference type="PROSITE" id="PS50943">
    <property type="entry name" value="HTH_CROC1"/>
    <property type="match status" value="1"/>
</dbReference>
<evidence type="ECO:0000259" key="1">
    <source>
        <dbReference type="PROSITE" id="PS50943"/>
    </source>
</evidence>
<dbReference type="AlphaFoldDB" id="I3TWQ1"/>